<dbReference type="KEGG" id="aym:YM304_23860"/>
<evidence type="ECO:0000256" key="1">
    <source>
        <dbReference type="SAM" id="MobiDB-lite"/>
    </source>
</evidence>
<sequence length="250" mass="26689">MLADCCPVLYTTIDHLRTSAVLQRQADAVGDDAASLRVYVVIAVLIVIGVLLIALALWLVRQTRPDPELLAPLERMEARQWRKLGPQDRRRALDDVRPAGAIPLDRAKSEPKVDQDFAATRPVRDFSDLADAPATEPAGTPAGTSADEPDDSPVEERDDTVTIDAVEPEPVEPVVESVAEAESPAAASTVAADSDDAVPPGDDTSPLEQPDVVAPNGDDTGELANDAEFDVPLMPGEGLLRRPRSDADHL</sequence>
<evidence type="ECO:0000313" key="4">
    <source>
        <dbReference type="Proteomes" id="UP000011863"/>
    </source>
</evidence>
<feature type="compositionally biased region" description="Basic and acidic residues" evidence="1">
    <location>
        <begin position="239"/>
        <end position="250"/>
    </location>
</feature>
<dbReference type="Proteomes" id="UP000011863">
    <property type="component" value="Chromosome"/>
</dbReference>
<keyword evidence="2" id="KW-0812">Transmembrane</keyword>
<feature type="compositionally biased region" description="Acidic residues" evidence="1">
    <location>
        <begin position="147"/>
        <end position="158"/>
    </location>
</feature>
<reference evidence="3 4" key="1">
    <citation type="journal article" date="2013" name="Int. J. Syst. Evol. Microbiol.">
        <title>Ilumatobacter nonamiense sp. nov. and Ilumatobacter coccineum sp. nov., isolated from seashore sand.</title>
        <authorList>
            <person name="Matsumoto A."/>
            <person name="Kasai H."/>
            <person name="Matsuo Y."/>
            <person name="Shizuri Y."/>
            <person name="Ichikawa N."/>
            <person name="Fujita N."/>
            <person name="Omura S."/>
            <person name="Takahashi Y."/>
        </authorList>
    </citation>
    <scope>NUCLEOTIDE SEQUENCE [LARGE SCALE GENOMIC DNA]</scope>
    <source>
        <strain evidence="4">NBRC 103263 / KCTC 29153 / YM16-304</strain>
    </source>
</reference>
<evidence type="ECO:0000313" key="3">
    <source>
        <dbReference type="EMBL" id="BAN02700.1"/>
    </source>
</evidence>
<protein>
    <submittedName>
        <fullName evidence="3">Uncharacterized protein</fullName>
    </submittedName>
</protein>
<keyword evidence="2" id="KW-1133">Transmembrane helix</keyword>
<accession>A0A6C7E8F7</accession>
<organism evidence="3 4">
    <name type="scientific">Ilumatobacter coccineus (strain NBRC 103263 / KCTC 29153 / YM16-304)</name>
    <dbReference type="NCBI Taxonomy" id="1313172"/>
    <lineage>
        <taxon>Bacteria</taxon>
        <taxon>Bacillati</taxon>
        <taxon>Actinomycetota</taxon>
        <taxon>Acidimicrobiia</taxon>
        <taxon>Acidimicrobiales</taxon>
        <taxon>Ilumatobacteraceae</taxon>
        <taxon>Ilumatobacter</taxon>
    </lineage>
</organism>
<keyword evidence="4" id="KW-1185">Reference proteome</keyword>
<feature type="transmembrane region" description="Helical" evidence="2">
    <location>
        <begin position="38"/>
        <end position="60"/>
    </location>
</feature>
<proteinExistence type="predicted"/>
<feature type="compositionally biased region" description="Low complexity" evidence="1">
    <location>
        <begin position="130"/>
        <end position="146"/>
    </location>
</feature>
<feature type="compositionally biased region" description="Basic and acidic residues" evidence="1">
    <location>
        <begin position="105"/>
        <end position="115"/>
    </location>
</feature>
<feature type="compositionally biased region" description="Low complexity" evidence="1">
    <location>
        <begin position="172"/>
        <end position="200"/>
    </location>
</feature>
<gene>
    <name evidence="3" type="ORF">YM304_23860</name>
</gene>
<feature type="compositionally biased region" description="Acidic residues" evidence="1">
    <location>
        <begin position="219"/>
        <end position="229"/>
    </location>
</feature>
<dbReference type="EMBL" id="AP012057">
    <property type="protein sequence ID" value="BAN02700.1"/>
    <property type="molecule type" value="Genomic_DNA"/>
</dbReference>
<feature type="region of interest" description="Disordered" evidence="1">
    <location>
        <begin position="89"/>
        <end position="250"/>
    </location>
</feature>
<evidence type="ECO:0000256" key="2">
    <source>
        <dbReference type="SAM" id="Phobius"/>
    </source>
</evidence>
<dbReference type="AlphaFoldDB" id="A0A6C7E8F7"/>
<keyword evidence="2" id="KW-0472">Membrane</keyword>
<name>A0A6C7E8F7_ILUCY</name>